<evidence type="ECO:0000256" key="1">
    <source>
        <dbReference type="ARBA" id="ARBA00001971"/>
    </source>
</evidence>
<evidence type="ECO:0000256" key="13">
    <source>
        <dbReference type="SAM" id="Phobius"/>
    </source>
</evidence>
<comment type="subcellular location">
    <subcellularLocation>
        <location evidence="3">Endoplasmic reticulum membrane</location>
        <topology evidence="3">Peripheral membrane protein</topology>
    </subcellularLocation>
    <subcellularLocation>
        <location evidence="2">Microsome membrane</location>
        <topology evidence="2">Peripheral membrane protein</topology>
    </subcellularLocation>
</comment>
<sequence length="296" mass="34198">MALLFDSLALDLLTIFIVVLAALYLYLVRNFDFWKKSGIPFVPPVPLFGCMKEVILQKSNIGHHMKTLYDAHRGLPYMGIFTVDRPALLVRDLALVKRILLQDAHYFVDRIVQVDETLDPLNGKAIFALTGRKWKYVRASLSPAFTPGKMRRMFYLVDACGQELVRYLDLHTSDGRPVQVKDTMARFTTDVIASCAFGIESNSLKNPDAEFRRFLRRLFEFSVFKAFANLTTFFAPALQSVLRLRIMDEDVLNFFRNSVWSTVEYRWDFYNSKSKIISFLCICLCSLLSSRIYFIT</sequence>
<evidence type="ECO:0000256" key="6">
    <source>
        <dbReference type="ARBA" id="ARBA00022723"/>
    </source>
</evidence>
<organism evidence="14 15">
    <name type="scientific">Periplaneta americana</name>
    <name type="common">American cockroach</name>
    <name type="synonym">Blatta americana</name>
    <dbReference type="NCBI Taxonomy" id="6978"/>
    <lineage>
        <taxon>Eukaryota</taxon>
        <taxon>Metazoa</taxon>
        <taxon>Ecdysozoa</taxon>
        <taxon>Arthropoda</taxon>
        <taxon>Hexapoda</taxon>
        <taxon>Insecta</taxon>
        <taxon>Pterygota</taxon>
        <taxon>Neoptera</taxon>
        <taxon>Polyneoptera</taxon>
        <taxon>Dictyoptera</taxon>
        <taxon>Blattodea</taxon>
        <taxon>Blattoidea</taxon>
        <taxon>Blattidae</taxon>
        <taxon>Blattinae</taxon>
        <taxon>Periplaneta</taxon>
    </lineage>
</organism>
<dbReference type="InterPro" id="IPR036396">
    <property type="entry name" value="Cyt_P450_sf"/>
</dbReference>
<evidence type="ECO:0008006" key="16">
    <source>
        <dbReference type="Google" id="ProtNLM"/>
    </source>
</evidence>
<keyword evidence="15" id="KW-1185">Reference proteome</keyword>
<reference evidence="14 15" key="1">
    <citation type="journal article" date="2022" name="Allergy">
        <title>Genome assembly and annotation of Periplaneta americana reveal a comprehensive cockroach allergen profile.</title>
        <authorList>
            <person name="Wang L."/>
            <person name="Xiong Q."/>
            <person name="Saelim N."/>
            <person name="Wang L."/>
            <person name="Nong W."/>
            <person name="Wan A.T."/>
            <person name="Shi M."/>
            <person name="Liu X."/>
            <person name="Cao Q."/>
            <person name="Hui J.H.L."/>
            <person name="Sookrung N."/>
            <person name="Leung T.F."/>
            <person name="Tungtrongchitr A."/>
            <person name="Tsui S.K.W."/>
        </authorList>
    </citation>
    <scope>NUCLEOTIDE SEQUENCE [LARGE SCALE GENOMIC DNA]</scope>
    <source>
        <strain evidence="14">PWHHKU_190912</strain>
    </source>
</reference>
<keyword evidence="6" id="KW-0479">Metal-binding</keyword>
<keyword evidence="10" id="KW-0408">Iron</keyword>
<dbReference type="Pfam" id="PF00067">
    <property type="entry name" value="p450"/>
    <property type="match status" value="1"/>
</dbReference>
<feature type="transmembrane region" description="Helical" evidence="13">
    <location>
        <begin position="222"/>
        <end position="242"/>
    </location>
</feature>
<proteinExistence type="inferred from homology"/>
<keyword evidence="9" id="KW-0560">Oxidoreductase</keyword>
<evidence type="ECO:0000256" key="11">
    <source>
        <dbReference type="ARBA" id="ARBA00023033"/>
    </source>
</evidence>
<keyword evidence="8" id="KW-0492">Microsome</keyword>
<name>A0ABQ8SGR7_PERAM</name>
<gene>
    <name evidence="14" type="ORF">ANN_15174</name>
</gene>
<evidence type="ECO:0000256" key="5">
    <source>
        <dbReference type="ARBA" id="ARBA00022617"/>
    </source>
</evidence>
<feature type="transmembrane region" description="Helical" evidence="13">
    <location>
        <begin position="276"/>
        <end position="294"/>
    </location>
</feature>
<protein>
    <recommendedName>
        <fullName evidence="16">Cytochrome P450</fullName>
    </recommendedName>
</protein>
<evidence type="ECO:0000256" key="12">
    <source>
        <dbReference type="ARBA" id="ARBA00023136"/>
    </source>
</evidence>
<evidence type="ECO:0000256" key="4">
    <source>
        <dbReference type="ARBA" id="ARBA00010617"/>
    </source>
</evidence>
<comment type="similarity">
    <text evidence="4">Belongs to the cytochrome P450 family.</text>
</comment>
<dbReference type="InterPro" id="IPR002402">
    <property type="entry name" value="Cyt_P450_E_grp-II"/>
</dbReference>
<dbReference type="InterPro" id="IPR050476">
    <property type="entry name" value="Insect_CytP450_Detox"/>
</dbReference>
<keyword evidence="13" id="KW-0812">Transmembrane</keyword>
<comment type="cofactor">
    <cofactor evidence="1">
        <name>heme</name>
        <dbReference type="ChEBI" id="CHEBI:30413"/>
    </cofactor>
</comment>
<feature type="transmembrane region" description="Helical" evidence="13">
    <location>
        <begin position="12"/>
        <end position="28"/>
    </location>
</feature>
<evidence type="ECO:0000256" key="10">
    <source>
        <dbReference type="ARBA" id="ARBA00023004"/>
    </source>
</evidence>
<dbReference type="Proteomes" id="UP001148838">
    <property type="component" value="Unassembled WGS sequence"/>
</dbReference>
<evidence type="ECO:0000256" key="3">
    <source>
        <dbReference type="ARBA" id="ARBA00004406"/>
    </source>
</evidence>
<accession>A0ABQ8SGR7</accession>
<comment type="caution">
    <text evidence="14">The sequence shown here is derived from an EMBL/GenBank/DDBJ whole genome shotgun (WGS) entry which is preliminary data.</text>
</comment>
<keyword evidence="7" id="KW-0256">Endoplasmic reticulum</keyword>
<keyword evidence="11" id="KW-0503">Monooxygenase</keyword>
<evidence type="ECO:0000256" key="7">
    <source>
        <dbReference type="ARBA" id="ARBA00022824"/>
    </source>
</evidence>
<keyword evidence="13" id="KW-1133">Transmembrane helix</keyword>
<evidence type="ECO:0000256" key="2">
    <source>
        <dbReference type="ARBA" id="ARBA00004174"/>
    </source>
</evidence>
<evidence type="ECO:0000256" key="9">
    <source>
        <dbReference type="ARBA" id="ARBA00023002"/>
    </source>
</evidence>
<evidence type="ECO:0000256" key="8">
    <source>
        <dbReference type="ARBA" id="ARBA00022848"/>
    </source>
</evidence>
<dbReference type="PANTHER" id="PTHR24292:SF54">
    <property type="entry name" value="CYP9F3-RELATED"/>
    <property type="match status" value="1"/>
</dbReference>
<evidence type="ECO:0000313" key="14">
    <source>
        <dbReference type="EMBL" id="KAJ4432917.1"/>
    </source>
</evidence>
<dbReference type="SUPFAM" id="SSF48264">
    <property type="entry name" value="Cytochrome P450"/>
    <property type="match status" value="1"/>
</dbReference>
<evidence type="ECO:0000313" key="15">
    <source>
        <dbReference type="Proteomes" id="UP001148838"/>
    </source>
</evidence>
<keyword evidence="5" id="KW-0349">Heme</keyword>
<dbReference type="PANTHER" id="PTHR24292">
    <property type="entry name" value="CYTOCHROME P450"/>
    <property type="match status" value="1"/>
</dbReference>
<dbReference type="Gene3D" id="1.10.630.10">
    <property type="entry name" value="Cytochrome P450"/>
    <property type="match status" value="1"/>
</dbReference>
<dbReference type="InterPro" id="IPR001128">
    <property type="entry name" value="Cyt_P450"/>
</dbReference>
<dbReference type="EMBL" id="JAJSOF020000027">
    <property type="protein sequence ID" value="KAJ4432917.1"/>
    <property type="molecule type" value="Genomic_DNA"/>
</dbReference>
<dbReference type="PRINTS" id="PR00464">
    <property type="entry name" value="EP450II"/>
</dbReference>
<keyword evidence="12 13" id="KW-0472">Membrane</keyword>